<feature type="domain" description="EF-hand" evidence="12">
    <location>
        <begin position="451"/>
        <end position="486"/>
    </location>
</feature>
<gene>
    <name evidence="13" type="ORF">CBRE1094_LOCUS18501</name>
</gene>
<dbReference type="InterPro" id="IPR036188">
    <property type="entry name" value="FAD/NAD-bd_sf"/>
</dbReference>
<keyword evidence="9" id="KW-0520">NAD</keyword>
<evidence type="ECO:0000256" key="1">
    <source>
        <dbReference type="ARBA" id="ARBA00004137"/>
    </source>
</evidence>
<dbReference type="Gene3D" id="3.50.50.100">
    <property type="match status" value="2"/>
</dbReference>
<dbReference type="PROSITE" id="PS50222">
    <property type="entry name" value="EF_HAND_2"/>
    <property type="match status" value="2"/>
</dbReference>
<evidence type="ECO:0000256" key="11">
    <source>
        <dbReference type="ARBA" id="ARBA00049010"/>
    </source>
</evidence>
<comment type="catalytic activity">
    <reaction evidence="11">
        <text>a ubiquinone + NADH + H(+) = a ubiquinol + NAD(+)</text>
        <dbReference type="Rhea" id="RHEA:23152"/>
        <dbReference type="Rhea" id="RHEA-COMP:9565"/>
        <dbReference type="Rhea" id="RHEA-COMP:9566"/>
        <dbReference type="ChEBI" id="CHEBI:15378"/>
        <dbReference type="ChEBI" id="CHEBI:16389"/>
        <dbReference type="ChEBI" id="CHEBI:17976"/>
        <dbReference type="ChEBI" id="CHEBI:57540"/>
        <dbReference type="ChEBI" id="CHEBI:57945"/>
    </reaction>
</comment>
<evidence type="ECO:0000256" key="9">
    <source>
        <dbReference type="ARBA" id="ARBA00023027"/>
    </source>
</evidence>
<reference evidence="13" key="1">
    <citation type="submission" date="2021-01" db="EMBL/GenBank/DDBJ databases">
        <authorList>
            <person name="Corre E."/>
            <person name="Pelletier E."/>
            <person name="Niang G."/>
            <person name="Scheremetjew M."/>
            <person name="Finn R."/>
            <person name="Kale V."/>
            <person name="Holt S."/>
            <person name="Cochrane G."/>
            <person name="Meng A."/>
            <person name="Brown T."/>
            <person name="Cohen L."/>
        </authorList>
    </citation>
    <scope>NUCLEOTIDE SEQUENCE</scope>
    <source>
        <strain evidence="13">UTEX LB 985</strain>
    </source>
</reference>
<sequence>MIASMLPVVLQVIGYHIPAVADTHRVPFRPLMSATAAVEPQGRVVPTQIPFDDGCTYQDRTPKTLKEKIVVLGSGWAAVKFVQNIDTTKYDVSIISPRNFFLFTPFLPSVTVGTVEGRSIVEPIRKLVQYDARPITRKIKDRFAGVEEETFEEARFVEAMCTKIDPSMNRVYCQDVSSVAGTCDTFSLDYDKLVIAIGATSNTFNTPGVKENALFLKEIQDATVIRSRILDAFETASQKETKEEKQQLLEFVVVGAGPTGVEFAAELDDYIREDLFNLYPEEVAAARVVLISSSDDLLSSYDKKISDFTMKVLEESRVELRTGVRVTEVTKDSVVCKDKKTGETFAESSSLTLWSTGVKPVPLLEDVIAQIPEQTKRSGLFVDSTLKAYGMENVYALGDCATVYSGNAMQNELAQLFTKADADGSGTLDKAELLSLFGKIADKYPQAEVFENRIKEDDVFEQFDDDGSGELDMDEFRDLLAEVDSMLRSLPPTAQVAGQQGGYLASLLNGETTAGFKYFHKGSMAYVGQEKAAAQVSMLKSILPEPVQALAGPLGEDIVLTGGLAEIVWKALYLDMQISNRNKAQVAFDWIKVAMFGRDTSRY</sequence>
<organism evidence="13">
    <name type="scientific">Haptolina brevifila</name>
    <dbReference type="NCBI Taxonomy" id="156173"/>
    <lineage>
        <taxon>Eukaryota</taxon>
        <taxon>Haptista</taxon>
        <taxon>Haptophyta</taxon>
        <taxon>Prymnesiophyceae</taxon>
        <taxon>Prymnesiales</taxon>
        <taxon>Prymnesiaceae</taxon>
        <taxon>Haptolina</taxon>
    </lineage>
</organism>
<dbReference type="PANTHER" id="PTHR43706">
    <property type="entry name" value="NADH DEHYDROGENASE"/>
    <property type="match status" value="1"/>
</dbReference>
<dbReference type="InterPro" id="IPR023753">
    <property type="entry name" value="FAD/NAD-binding_dom"/>
</dbReference>
<keyword evidence="7" id="KW-0809">Transit peptide</keyword>
<keyword evidence="5" id="KW-0274">FAD</keyword>
<dbReference type="AlphaFoldDB" id="A0A7S2DLC2"/>
<comment type="subcellular location">
    <subcellularLocation>
        <location evidence="1">Mitochondrion inner membrane</location>
        <topology evidence="1">Peripheral membrane protein</topology>
        <orientation evidence="1">Intermembrane side</orientation>
    </subcellularLocation>
</comment>
<evidence type="ECO:0000256" key="4">
    <source>
        <dbReference type="ARBA" id="ARBA00022630"/>
    </source>
</evidence>
<dbReference type="PROSITE" id="PS00018">
    <property type="entry name" value="EF_HAND_1"/>
    <property type="match status" value="2"/>
</dbReference>
<evidence type="ECO:0000259" key="12">
    <source>
        <dbReference type="PROSITE" id="PS50222"/>
    </source>
</evidence>
<evidence type="ECO:0000256" key="5">
    <source>
        <dbReference type="ARBA" id="ARBA00022827"/>
    </source>
</evidence>
<dbReference type="Pfam" id="PF22366">
    <property type="entry name" value="NDH2_C"/>
    <property type="match status" value="1"/>
</dbReference>
<evidence type="ECO:0000313" key="13">
    <source>
        <dbReference type="EMBL" id="CAD9457848.1"/>
    </source>
</evidence>
<proteinExistence type="inferred from homology"/>
<evidence type="ECO:0000256" key="8">
    <source>
        <dbReference type="ARBA" id="ARBA00023002"/>
    </source>
</evidence>
<evidence type="ECO:0000256" key="2">
    <source>
        <dbReference type="ARBA" id="ARBA00005272"/>
    </source>
</evidence>
<dbReference type="GO" id="GO:0050136">
    <property type="term" value="F:NADH dehydrogenase (quinone) (non-electrogenic) activity"/>
    <property type="evidence" value="ECO:0007669"/>
    <property type="project" value="UniProtKB-EC"/>
</dbReference>
<keyword evidence="6" id="KW-0106">Calcium</keyword>
<dbReference type="InterPro" id="IPR011992">
    <property type="entry name" value="EF-hand-dom_pair"/>
</dbReference>
<keyword evidence="4" id="KW-0285">Flavoprotein</keyword>
<dbReference type="GO" id="GO:0005743">
    <property type="term" value="C:mitochondrial inner membrane"/>
    <property type="evidence" value="ECO:0007669"/>
    <property type="project" value="UniProtKB-SubCell"/>
</dbReference>
<evidence type="ECO:0000256" key="7">
    <source>
        <dbReference type="ARBA" id="ARBA00022946"/>
    </source>
</evidence>
<evidence type="ECO:0000256" key="3">
    <source>
        <dbReference type="ARBA" id="ARBA00012637"/>
    </source>
</evidence>
<dbReference type="CDD" id="cd00051">
    <property type="entry name" value="EFh"/>
    <property type="match status" value="1"/>
</dbReference>
<dbReference type="Pfam" id="PF07992">
    <property type="entry name" value="Pyr_redox_2"/>
    <property type="match status" value="1"/>
</dbReference>
<evidence type="ECO:0000256" key="10">
    <source>
        <dbReference type="ARBA" id="ARBA00047599"/>
    </source>
</evidence>
<dbReference type="InterPro" id="IPR054585">
    <property type="entry name" value="NDH2-like_C"/>
</dbReference>
<comment type="similarity">
    <text evidence="2">Belongs to the NADH dehydrogenase family.</text>
</comment>
<dbReference type="InterPro" id="IPR045024">
    <property type="entry name" value="NDH-2"/>
</dbReference>
<dbReference type="EC" id="1.6.5.9" evidence="3"/>
<dbReference type="Pfam" id="PF13499">
    <property type="entry name" value="EF-hand_7"/>
    <property type="match status" value="1"/>
</dbReference>
<evidence type="ECO:0000256" key="6">
    <source>
        <dbReference type="ARBA" id="ARBA00022837"/>
    </source>
</evidence>
<protein>
    <recommendedName>
        <fullName evidence="3">NADH:ubiquinone reductase (non-electrogenic)</fullName>
        <ecNumber evidence="3">1.6.5.9</ecNumber>
    </recommendedName>
</protein>
<accession>A0A7S2DLC2</accession>
<dbReference type="PRINTS" id="PR00368">
    <property type="entry name" value="FADPNR"/>
</dbReference>
<dbReference type="InterPro" id="IPR018247">
    <property type="entry name" value="EF_Hand_1_Ca_BS"/>
</dbReference>
<dbReference type="PANTHER" id="PTHR43706:SF47">
    <property type="entry name" value="EXTERNAL NADH-UBIQUINONE OXIDOREDUCTASE 1, MITOCHONDRIAL-RELATED"/>
    <property type="match status" value="1"/>
</dbReference>
<name>A0A7S2DLC2_9EUKA</name>
<dbReference type="SMART" id="SM00054">
    <property type="entry name" value="EFh"/>
    <property type="match status" value="2"/>
</dbReference>
<dbReference type="GO" id="GO:0005509">
    <property type="term" value="F:calcium ion binding"/>
    <property type="evidence" value="ECO:0007669"/>
    <property type="project" value="InterPro"/>
</dbReference>
<keyword evidence="8" id="KW-0560">Oxidoreductase</keyword>
<dbReference type="EMBL" id="HBGU01033867">
    <property type="protein sequence ID" value="CAD9457848.1"/>
    <property type="molecule type" value="Transcribed_RNA"/>
</dbReference>
<comment type="catalytic activity">
    <reaction evidence="10">
        <text>a quinone + NADH + H(+) = a quinol + NAD(+)</text>
        <dbReference type="Rhea" id="RHEA:46160"/>
        <dbReference type="ChEBI" id="CHEBI:15378"/>
        <dbReference type="ChEBI" id="CHEBI:24646"/>
        <dbReference type="ChEBI" id="CHEBI:57540"/>
        <dbReference type="ChEBI" id="CHEBI:57945"/>
        <dbReference type="ChEBI" id="CHEBI:132124"/>
        <dbReference type="EC" id="1.6.5.9"/>
    </reaction>
</comment>
<dbReference type="SUPFAM" id="SSF47473">
    <property type="entry name" value="EF-hand"/>
    <property type="match status" value="1"/>
</dbReference>
<dbReference type="InterPro" id="IPR002048">
    <property type="entry name" value="EF_hand_dom"/>
</dbReference>
<feature type="domain" description="EF-hand" evidence="12">
    <location>
        <begin position="408"/>
        <end position="443"/>
    </location>
</feature>
<dbReference type="SUPFAM" id="SSF51905">
    <property type="entry name" value="FAD/NAD(P)-binding domain"/>
    <property type="match status" value="2"/>
</dbReference>